<keyword evidence="12" id="KW-1185">Reference proteome</keyword>
<evidence type="ECO:0000256" key="4">
    <source>
        <dbReference type="ARBA" id="ARBA00022692"/>
    </source>
</evidence>
<keyword evidence="2 9" id="KW-0813">Transport</keyword>
<dbReference type="Proteomes" id="UP000805614">
    <property type="component" value="Unassembled WGS sequence"/>
</dbReference>
<keyword evidence="8 9" id="KW-0472">Membrane</keyword>
<keyword evidence="7 9" id="KW-0811">Translocation</keyword>
<keyword evidence="4 9" id="KW-0812">Transmembrane</keyword>
<keyword evidence="3 9" id="KW-1003">Cell membrane</keyword>
<sequence length="81" mass="9065">MATEIRGESATEDKGKPARNKRTTPALFVRQVAAELRKVIWPTRKELITYTAISLVFVLIMVAIVSALDWALQKGIFSIFS</sequence>
<evidence type="ECO:0000256" key="9">
    <source>
        <dbReference type="HAMAP-Rule" id="MF_00422"/>
    </source>
</evidence>
<feature type="compositionally biased region" description="Basic and acidic residues" evidence="10">
    <location>
        <begin position="1"/>
        <end position="16"/>
    </location>
</feature>
<evidence type="ECO:0000256" key="8">
    <source>
        <dbReference type="ARBA" id="ARBA00023136"/>
    </source>
</evidence>
<dbReference type="InterPro" id="IPR005807">
    <property type="entry name" value="SecE_bac"/>
</dbReference>
<comment type="subcellular location">
    <subcellularLocation>
        <location evidence="9">Cell membrane</location>
        <topology evidence="9">Single-pass membrane protein</topology>
    </subcellularLocation>
    <subcellularLocation>
        <location evidence="1">Membrane</location>
    </subcellularLocation>
</comment>
<evidence type="ECO:0000256" key="5">
    <source>
        <dbReference type="ARBA" id="ARBA00022927"/>
    </source>
</evidence>
<dbReference type="NCBIfam" id="TIGR00964">
    <property type="entry name" value="secE_bact"/>
    <property type="match status" value="1"/>
</dbReference>
<comment type="subunit">
    <text evidence="9">Component of the Sec protein translocase complex. Heterotrimer consisting of SecY, SecE and SecG subunits. The heterotrimers can form oligomers, although 1 heterotrimer is thought to be able to translocate proteins. Interacts with the ribosome. Interacts with SecDF, and other proteins may be involved. Interacts with SecA.</text>
</comment>
<dbReference type="Pfam" id="PF00584">
    <property type="entry name" value="SecE"/>
    <property type="match status" value="1"/>
</dbReference>
<organism evidence="11 12">
    <name type="scientific">Actinomadura alba</name>
    <dbReference type="NCBI Taxonomy" id="406431"/>
    <lineage>
        <taxon>Bacteria</taxon>
        <taxon>Bacillati</taxon>
        <taxon>Actinomycetota</taxon>
        <taxon>Actinomycetes</taxon>
        <taxon>Streptosporangiales</taxon>
        <taxon>Thermomonosporaceae</taxon>
        <taxon>Actinomadura</taxon>
    </lineage>
</organism>
<keyword evidence="5 9" id="KW-0653">Protein transport</keyword>
<evidence type="ECO:0000256" key="7">
    <source>
        <dbReference type="ARBA" id="ARBA00023010"/>
    </source>
</evidence>
<dbReference type="PANTHER" id="PTHR33910:SF1">
    <property type="entry name" value="PROTEIN TRANSLOCASE SUBUNIT SECE"/>
    <property type="match status" value="1"/>
</dbReference>
<comment type="similarity">
    <text evidence="9">Belongs to the SecE/SEC61-gamma family.</text>
</comment>
<proteinExistence type="inferred from homology"/>
<dbReference type="InterPro" id="IPR001901">
    <property type="entry name" value="Translocase_SecE/Sec61-g"/>
</dbReference>
<accession>A0ABR7LI36</accession>
<comment type="caution">
    <text evidence="11">The sequence shown here is derived from an EMBL/GenBank/DDBJ whole genome shotgun (WGS) entry which is preliminary data.</text>
</comment>
<evidence type="ECO:0000256" key="1">
    <source>
        <dbReference type="ARBA" id="ARBA00004370"/>
    </source>
</evidence>
<dbReference type="InterPro" id="IPR038379">
    <property type="entry name" value="SecE_sf"/>
</dbReference>
<keyword evidence="6 9" id="KW-1133">Transmembrane helix</keyword>
<dbReference type="PANTHER" id="PTHR33910">
    <property type="entry name" value="PROTEIN TRANSLOCASE SUBUNIT SECE"/>
    <property type="match status" value="1"/>
</dbReference>
<dbReference type="Gene3D" id="1.20.5.1030">
    <property type="entry name" value="Preprotein translocase secy subunit"/>
    <property type="match status" value="1"/>
</dbReference>
<comment type="function">
    <text evidence="9">Essential subunit of the Sec protein translocation channel SecYEG. Clamps together the 2 halves of SecY. May contact the channel plug during translocation.</text>
</comment>
<evidence type="ECO:0000256" key="10">
    <source>
        <dbReference type="SAM" id="MobiDB-lite"/>
    </source>
</evidence>
<evidence type="ECO:0000256" key="6">
    <source>
        <dbReference type="ARBA" id="ARBA00022989"/>
    </source>
</evidence>
<feature type="transmembrane region" description="Helical" evidence="9">
    <location>
        <begin position="47"/>
        <end position="68"/>
    </location>
</feature>
<reference evidence="11 12" key="1">
    <citation type="submission" date="2020-06" db="EMBL/GenBank/DDBJ databases">
        <title>Actinomadura xiongansis sp. nov., isolated from soil of Baiyangdian.</title>
        <authorList>
            <person name="Zhang X."/>
        </authorList>
    </citation>
    <scope>NUCLEOTIDE SEQUENCE [LARGE SCALE GENOMIC DNA]</scope>
    <source>
        <strain evidence="11 12">HBUM206468</strain>
    </source>
</reference>
<dbReference type="EMBL" id="JABVEC010000002">
    <property type="protein sequence ID" value="MBC6464510.1"/>
    <property type="molecule type" value="Genomic_DNA"/>
</dbReference>
<dbReference type="HAMAP" id="MF_00422">
    <property type="entry name" value="SecE"/>
    <property type="match status" value="1"/>
</dbReference>
<evidence type="ECO:0000313" key="11">
    <source>
        <dbReference type="EMBL" id="MBC6464510.1"/>
    </source>
</evidence>
<evidence type="ECO:0000256" key="3">
    <source>
        <dbReference type="ARBA" id="ARBA00022475"/>
    </source>
</evidence>
<name>A0ABR7LI36_9ACTN</name>
<gene>
    <name evidence="9 11" type="primary">secE</name>
    <name evidence="11" type="ORF">HKK74_03230</name>
</gene>
<evidence type="ECO:0000256" key="2">
    <source>
        <dbReference type="ARBA" id="ARBA00022448"/>
    </source>
</evidence>
<protein>
    <recommendedName>
        <fullName evidence="9">Protein translocase subunit SecE</fullName>
    </recommendedName>
</protein>
<dbReference type="RefSeq" id="WP_187241516.1">
    <property type="nucleotide sequence ID" value="NZ_BAAAOK010000055.1"/>
</dbReference>
<feature type="region of interest" description="Disordered" evidence="10">
    <location>
        <begin position="1"/>
        <end position="23"/>
    </location>
</feature>
<evidence type="ECO:0000313" key="12">
    <source>
        <dbReference type="Proteomes" id="UP000805614"/>
    </source>
</evidence>